<reference evidence="2" key="1">
    <citation type="submission" date="2020-05" db="EMBL/GenBank/DDBJ databases">
        <authorList>
            <person name="Chiriac C."/>
            <person name="Salcher M."/>
            <person name="Ghai R."/>
            <person name="Kavagutti S V."/>
        </authorList>
    </citation>
    <scope>NUCLEOTIDE SEQUENCE</scope>
</reference>
<gene>
    <name evidence="2" type="ORF">UFOPK3554_00401</name>
</gene>
<feature type="region of interest" description="Disordered" evidence="1">
    <location>
        <begin position="145"/>
        <end position="186"/>
    </location>
</feature>
<feature type="compositionally biased region" description="Polar residues" evidence="1">
    <location>
        <begin position="175"/>
        <end position="186"/>
    </location>
</feature>
<evidence type="ECO:0000313" key="2">
    <source>
        <dbReference type="EMBL" id="CAB5239650.1"/>
    </source>
</evidence>
<dbReference type="AlphaFoldDB" id="A0A6J7XQJ7"/>
<organism evidence="2">
    <name type="scientific">freshwater metagenome</name>
    <dbReference type="NCBI Taxonomy" id="449393"/>
    <lineage>
        <taxon>unclassified sequences</taxon>
        <taxon>metagenomes</taxon>
        <taxon>ecological metagenomes</taxon>
    </lineage>
</organism>
<proteinExistence type="predicted"/>
<sequence>MVLPSISQDLHKQKAYSQAMDIRRGSATVALILLATTLPVASAWADSDQPDSTNPLIISPYKTTVDKFKMEMKQFHDSLHVREISRASINKVFRSAVTKASKEANLALKSATTVEQKNAILTSRRNAILAAVAIRDRAILALGPMPLPPAEPEMSGFKEKKDKNDKNPGMKKNGKNLQGKQSKSNH</sequence>
<protein>
    <submittedName>
        <fullName evidence="2">Unannotated protein</fullName>
    </submittedName>
</protein>
<dbReference type="EMBL" id="CAFBSG010000004">
    <property type="protein sequence ID" value="CAB5239650.1"/>
    <property type="molecule type" value="Genomic_DNA"/>
</dbReference>
<name>A0A6J7XQJ7_9ZZZZ</name>
<accession>A0A6J7XQJ7</accession>
<feature type="compositionally biased region" description="Basic and acidic residues" evidence="1">
    <location>
        <begin position="156"/>
        <end position="168"/>
    </location>
</feature>
<evidence type="ECO:0000256" key="1">
    <source>
        <dbReference type="SAM" id="MobiDB-lite"/>
    </source>
</evidence>